<name>A0A0G3BMN8_9BURK</name>
<dbReference type="PIRSF" id="PIRSF028589">
    <property type="entry name" value="UCP028589"/>
    <property type="match status" value="1"/>
</dbReference>
<reference evidence="1 2" key="1">
    <citation type="submission" date="2015-05" db="EMBL/GenBank/DDBJ databases">
        <authorList>
            <person name="Tang B."/>
            <person name="Yu Y."/>
        </authorList>
    </citation>
    <scope>NUCLEOTIDE SEQUENCE [LARGE SCALE GENOMIC DNA]</scope>
    <source>
        <strain evidence="1 2">DSM 7029</strain>
    </source>
</reference>
<protein>
    <submittedName>
        <fullName evidence="1">Uncharacterized protein</fullName>
    </submittedName>
</protein>
<evidence type="ECO:0000313" key="2">
    <source>
        <dbReference type="Proteomes" id="UP000035352"/>
    </source>
</evidence>
<dbReference type="KEGG" id="pbh:AAW51_3991"/>
<gene>
    <name evidence="1" type="ORF">AAW51_3991</name>
</gene>
<dbReference type="EMBL" id="CP011371">
    <property type="protein sequence ID" value="AKJ30682.1"/>
    <property type="molecule type" value="Genomic_DNA"/>
</dbReference>
<dbReference type="Proteomes" id="UP000035352">
    <property type="component" value="Chromosome"/>
</dbReference>
<proteinExistence type="predicted"/>
<dbReference type="InterPro" id="IPR016893">
    <property type="entry name" value="UCP028589"/>
</dbReference>
<dbReference type="RefSeq" id="WP_047195999.1">
    <property type="nucleotide sequence ID" value="NZ_CP011371.1"/>
</dbReference>
<organism evidence="1 2">
    <name type="scientific">Caldimonas brevitalea</name>
    <dbReference type="NCBI Taxonomy" id="413882"/>
    <lineage>
        <taxon>Bacteria</taxon>
        <taxon>Pseudomonadati</taxon>
        <taxon>Pseudomonadota</taxon>
        <taxon>Betaproteobacteria</taxon>
        <taxon>Burkholderiales</taxon>
        <taxon>Sphaerotilaceae</taxon>
        <taxon>Caldimonas</taxon>
    </lineage>
</organism>
<evidence type="ECO:0000313" key="1">
    <source>
        <dbReference type="EMBL" id="AKJ30682.1"/>
    </source>
</evidence>
<dbReference type="OrthoDB" id="6702050at2"/>
<sequence>MSYFSGQGRVYVGSRDALGRPLGLSYVGNVPELKVSLSVETLEHQESTSGQRLTDLQLIKTKKGEFSCTLEELIPVNLALGLYGTTFSQAAGSVTAEALPNPTTVGSLYLLAKQNVSAVVVKDSTGGTAKTLPAAQYSVNTKHGSIVINDKTAGGPYVEPFKVDYAYGPAQVTSMFTQPLPERWVRFEGLNTADGNSEVVIDLYRVAINPAKELSVITDDLLKFELSGQVLADTLKPAAGDLGQFGKIVLL</sequence>
<dbReference type="STRING" id="413882.AAW51_3991"/>
<dbReference type="PATRIC" id="fig|413882.6.peg.4166"/>
<accession>A0A0G3BMN8</accession>
<dbReference type="AlphaFoldDB" id="A0A0G3BMN8"/>
<keyword evidence="2" id="KW-1185">Reference proteome</keyword>